<gene>
    <name evidence="1" type="ORF">NDU88_002498</name>
</gene>
<evidence type="ECO:0000313" key="1">
    <source>
        <dbReference type="EMBL" id="KAJ1162019.1"/>
    </source>
</evidence>
<protein>
    <submittedName>
        <fullName evidence="1">Uncharacterized protein</fullName>
    </submittedName>
</protein>
<dbReference type="Proteomes" id="UP001066276">
    <property type="component" value="Chromosome 4_2"/>
</dbReference>
<proteinExistence type="predicted"/>
<keyword evidence="2" id="KW-1185">Reference proteome</keyword>
<evidence type="ECO:0000313" key="2">
    <source>
        <dbReference type="Proteomes" id="UP001066276"/>
    </source>
</evidence>
<accession>A0AAV7SEE0</accession>
<comment type="caution">
    <text evidence="1">The sequence shown here is derived from an EMBL/GenBank/DDBJ whole genome shotgun (WGS) entry which is preliminary data.</text>
</comment>
<organism evidence="1 2">
    <name type="scientific">Pleurodeles waltl</name>
    <name type="common">Iberian ribbed newt</name>
    <dbReference type="NCBI Taxonomy" id="8319"/>
    <lineage>
        <taxon>Eukaryota</taxon>
        <taxon>Metazoa</taxon>
        <taxon>Chordata</taxon>
        <taxon>Craniata</taxon>
        <taxon>Vertebrata</taxon>
        <taxon>Euteleostomi</taxon>
        <taxon>Amphibia</taxon>
        <taxon>Batrachia</taxon>
        <taxon>Caudata</taxon>
        <taxon>Salamandroidea</taxon>
        <taxon>Salamandridae</taxon>
        <taxon>Pleurodelinae</taxon>
        <taxon>Pleurodeles</taxon>
    </lineage>
</organism>
<name>A0AAV7SEE0_PLEWA</name>
<reference evidence="1" key="1">
    <citation type="journal article" date="2022" name="bioRxiv">
        <title>Sequencing and chromosome-scale assembly of the giantPleurodeles waltlgenome.</title>
        <authorList>
            <person name="Brown T."/>
            <person name="Elewa A."/>
            <person name="Iarovenko S."/>
            <person name="Subramanian E."/>
            <person name="Araus A.J."/>
            <person name="Petzold A."/>
            <person name="Susuki M."/>
            <person name="Suzuki K.-i.T."/>
            <person name="Hayashi T."/>
            <person name="Toyoda A."/>
            <person name="Oliveira C."/>
            <person name="Osipova E."/>
            <person name="Leigh N.D."/>
            <person name="Simon A."/>
            <person name="Yun M.H."/>
        </authorList>
    </citation>
    <scope>NUCLEOTIDE SEQUENCE</scope>
    <source>
        <strain evidence="1">20211129_DDA</strain>
        <tissue evidence="1">Liver</tissue>
    </source>
</reference>
<sequence>MGLGASGEPQACSFSALHVPGGALSPSRPVRPVAPRCPPVACRNVRPLHRGNMPEIAALPVGGSLETEIEVIVEGGPLPSPLTPTPPGAMFFAGGLNHAVQIAATVPGFPRGFPSLQAAVGRCRRRPPAIHV</sequence>
<dbReference type="AlphaFoldDB" id="A0AAV7SEE0"/>
<dbReference type="EMBL" id="JANPWB010000008">
    <property type="protein sequence ID" value="KAJ1162019.1"/>
    <property type="molecule type" value="Genomic_DNA"/>
</dbReference>